<dbReference type="EMBL" id="KN848686">
    <property type="protein sequence ID" value="KIR79220.1"/>
    <property type="molecule type" value="Genomic_DNA"/>
</dbReference>
<dbReference type="Proteomes" id="UP000054272">
    <property type="component" value="Unassembled WGS sequence"/>
</dbReference>
<evidence type="ECO:0000256" key="1">
    <source>
        <dbReference type="SAM" id="MobiDB-lite"/>
    </source>
</evidence>
<proteinExistence type="predicted"/>
<evidence type="ECO:0000313" key="2">
    <source>
        <dbReference type="EMBL" id="KIR79220.1"/>
    </source>
</evidence>
<gene>
    <name evidence="2" type="ORF">I306_03639</name>
</gene>
<sequence length="237" mass="26057">MQLVLHSDNASANASAEDEDETKSRSSAPTFLRSVHQHGRTSLDIDIDETSEDIILLLIGICFGADRHQPYTAVSTNLGTPNQPSKEPKSGKAKQSTMLIAAFKKKAMRDLEEQRILQQEEGSIIVFWKEAPNTDTEKNEELDEEGPPDKVARVLYKNGFAEVPFYCPEVVPGRTHKQLFANRFIPRSKTFVKEPRLITLSDVFTPAEEASSCTPDIKTGISALANARPELGGSTGG</sequence>
<feature type="compositionally biased region" description="Polar residues" evidence="1">
    <location>
        <begin position="74"/>
        <end position="85"/>
    </location>
</feature>
<name>A0ABR5BUA7_9TREE</name>
<accession>A0ABR5BUA7</accession>
<keyword evidence="3" id="KW-1185">Reference proteome</keyword>
<protein>
    <recommendedName>
        <fullName evidence="4">UBX domain-containing protein</fullName>
    </recommendedName>
</protein>
<feature type="region of interest" description="Disordered" evidence="1">
    <location>
        <begin position="1"/>
        <end position="35"/>
    </location>
</feature>
<organism evidence="2 3">
    <name type="scientific">Cryptococcus gattii EJB2</name>
    <dbReference type="NCBI Taxonomy" id="1296103"/>
    <lineage>
        <taxon>Eukaryota</taxon>
        <taxon>Fungi</taxon>
        <taxon>Dikarya</taxon>
        <taxon>Basidiomycota</taxon>
        <taxon>Agaricomycotina</taxon>
        <taxon>Tremellomycetes</taxon>
        <taxon>Tremellales</taxon>
        <taxon>Cryptococcaceae</taxon>
        <taxon>Cryptococcus</taxon>
        <taxon>Cryptococcus gattii species complex</taxon>
    </lineage>
</organism>
<reference evidence="2 3" key="1">
    <citation type="submission" date="2015-01" db="EMBL/GenBank/DDBJ databases">
        <title>The Genome Sequence of Cryptococcus gattii EJB2.</title>
        <authorList>
            <consortium name="The Broad Institute Genomics Platform"/>
            <person name="Cuomo C."/>
            <person name="Litvintseva A."/>
            <person name="Chen Y."/>
            <person name="Heitman J."/>
            <person name="Sun S."/>
            <person name="Springer D."/>
            <person name="Dromer F."/>
            <person name="Young S."/>
            <person name="Zeng Q."/>
            <person name="Gargeya S."/>
            <person name="Abouelleil A."/>
            <person name="Alvarado L."/>
            <person name="Chapman S.B."/>
            <person name="Gainer-Dewar J."/>
            <person name="Goldberg J."/>
            <person name="Griggs A."/>
            <person name="Gujja S."/>
            <person name="Hansen M."/>
            <person name="Howarth C."/>
            <person name="Imamovic A."/>
            <person name="Larimer J."/>
            <person name="Murphy C."/>
            <person name="Naylor J."/>
            <person name="Pearson M."/>
            <person name="Priest M."/>
            <person name="Roberts A."/>
            <person name="Saif S."/>
            <person name="Shea T."/>
            <person name="Sykes S."/>
            <person name="Wortman J."/>
            <person name="Nusbaum C."/>
            <person name="Birren B."/>
        </authorList>
    </citation>
    <scope>NUCLEOTIDE SEQUENCE [LARGE SCALE GENOMIC DNA]</scope>
    <source>
        <strain evidence="2 3">EJB2</strain>
    </source>
</reference>
<evidence type="ECO:0000313" key="3">
    <source>
        <dbReference type="Proteomes" id="UP000054272"/>
    </source>
</evidence>
<evidence type="ECO:0008006" key="4">
    <source>
        <dbReference type="Google" id="ProtNLM"/>
    </source>
</evidence>
<feature type="region of interest" description="Disordered" evidence="1">
    <location>
        <begin position="74"/>
        <end position="95"/>
    </location>
</feature>